<sequence>MSHRTIPVVKAAIRASQSSNSWANVQFKDSDAKARVLGATNAYWVDALCTPVEVAARTTTLLSMGKIYSSAKQVFIVLSASSAGVLHQIRDTGGLDASALSIIENDPWITRSWTYQEIVNSTASYFMAEDDESIIVSGVDFLDAILTAADDYRSINGIDSVNWRLQHPTLDSLECLIADYKIANYAERSAYQALTAMSMRLSERTEDHFYSMIGAITKSSPCIPIDGATSPSEYFMKACEEKGDYSFIYTAAPRNTTLGRRWRPIEGKFPPIVVELVIFGDGQSGIIHPTHIELTKWPDWHPAPLGPEGLKATKAHLAMVHRNRPVANIYSIPGDIAAAILELIRARGFSGSGHYLEVENGFFFPQSESEAAGDAFIALSTEVYWQGGGPGMLLRPSATGLNDFCDVGVFFGRVPKAVESVNVR</sequence>
<accession>D9PMR4</accession>
<evidence type="ECO:0000313" key="2">
    <source>
        <dbReference type="EMBL" id="EFK95153.1"/>
    </source>
</evidence>
<reference evidence="2" key="1">
    <citation type="submission" date="2010-07" db="EMBL/GenBank/DDBJ databases">
        <authorList>
            <consortium name="CONSOLIDER consortium CSD2007-00005"/>
            <person name="Guazzaroni M.-E."/>
            <person name="Richter M."/>
            <person name="Garcia-Salamanca A."/>
            <person name="Yarza P."/>
            <person name="Ferrer M."/>
        </authorList>
    </citation>
    <scope>NUCLEOTIDE SEQUENCE</scope>
</reference>
<proteinExistence type="predicted"/>
<dbReference type="EMBL" id="ADZX01000866">
    <property type="protein sequence ID" value="EFK95153.1"/>
    <property type="molecule type" value="Genomic_DNA"/>
</dbReference>
<gene>
    <name evidence="2" type="ORF">LDC_2843</name>
</gene>
<protein>
    <recommendedName>
        <fullName evidence="1">Heterokaryon incompatibility domain-containing protein</fullName>
    </recommendedName>
</protein>
<name>D9PMR4_9ZZZZ</name>
<organism evidence="2">
    <name type="scientific">sediment metagenome</name>
    <dbReference type="NCBI Taxonomy" id="749907"/>
    <lineage>
        <taxon>unclassified sequences</taxon>
        <taxon>metagenomes</taxon>
        <taxon>ecological metagenomes</taxon>
    </lineage>
</organism>
<reference evidence="2" key="2">
    <citation type="journal article" date="2011" name="Microb. Ecol.">
        <title>Taxonomic and Functional Metagenomic Profiling of the Microbial Community in the Anoxic Sediment of a Sub-saline Shallow Lake (Laguna de Carrizo, Central Spain).</title>
        <authorList>
            <person name="Ferrer M."/>
            <person name="Guazzaroni M.E."/>
            <person name="Richter M."/>
            <person name="Garcia-Salamanca A."/>
            <person name="Yarza P."/>
            <person name="Suarez-Suarez A."/>
            <person name="Solano J."/>
            <person name="Alcaide M."/>
            <person name="van Dillewijn P."/>
            <person name="Molina-Henares M.A."/>
            <person name="Lopez-Cortes N."/>
            <person name="Al-Ramahi Y."/>
            <person name="Guerrero C."/>
            <person name="Acosta A."/>
            <person name="de Eugenio L.I."/>
            <person name="Martinez V."/>
            <person name="Marques S."/>
            <person name="Rojo F."/>
            <person name="Santero E."/>
            <person name="Genilloud O."/>
            <person name="Perez-Perez J."/>
            <person name="Rossello-Mora R."/>
            <person name="Ramos J.L."/>
        </authorList>
    </citation>
    <scope>NUCLEOTIDE SEQUENCE</scope>
</reference>
<evidence type="ECO:0000259" key="1">
    <source>
        <dbReference type="Pfam" id="PF06985"/>
    </source>
</evidence>
<dbReference type="PANTHER" id="PTHR24148:SF64">
    <property type="entry name" value="HETEROKARYON INCOMPATIBILITY DOMAIN-CONTAINING PROTEIN"/>
    <property type="match status" value="1"/>
</dbReference>
<dbReference type="PANTHER" id="PTHR24148">
    <property type="entry name" value="ANKYRIN REPEAT DOMAIN-CONTAINING PROTEIN 39 HOMOLOG-RELATED"/>
    <property type="match status" value="1"/>
</dbReference>
<dbReference type="Pfam" id="PF06985">
    <property type="entry name" value="HET"/>
    <property type="match status" value="1"/>
</dbReference>
<dbReference type="InterPro" id="IPR010730">
    <property type="entry name" value="HET"/>
</dbReference>
<comment type="caution">
    <text evidence="2">The sequence shown here is derived from an EMBL/GenBank/DDBJ whole genome shotgun (WGS) entry which is preliminary data.</text>
</comment>
<dbReference type="InterPro" id="IPR052895">
    <property type="entry name" value="HetReg/Transcr_Mod"/>
</dbReference>
<dbReference type="AlphaFoldDB" id="D9PMR4"/>
<feature type="domain" description="Heterokaryon incompatibility" evidence="1">
    <location>
        <begin position="41"/>
        <end position="117"/>
    </location>
</feature>